<name>A0A381YAD7_9ZZZZ</name>
<proteinExistence type="predicted"/>
<feature type="non-terminal residue" evidence="1">
    <location>
        <position position="1"/>
    </location>
</feature>
<protein>
    <submittedName>
        <fullName evidence="1">Uncharacterized protein</fullName>
    </submittedName>
</protein>
<gene>
    <name evidence="1" type="ORF">METZ01_LOCUS126930</name>
</gene>
<accession>A0A381YAD7</accession>
<sequence length="31" mass="3811">VNLDLAEMDMYRYKSEYKFHGEIIALRETFK</sequence>
<reference evidence="1" key="1">
    <citation type="submission" date="2018-05" db="EMBL/GenBank/DDBJ databases">
        <authorList>
            <person name="Lanie J.A."/>
            <person name="Ng W.-L."/>
            <person name="Kazmierczak K.M."/>
            <person name="Andrzejewski T.M."/>
            <person name="Davidsen T.M."/>
            <person name="Wayne K.J."/>
            <person name="Tettelin H."/>
            <person name="Glass J.I."/>
            <person name="Rusch D."/>
            <person name="Podicherti R."/>
            <person name="Tsui H.-C.T."/>
            <person name="Winkler M.E."/>
        </authorList>
    </citation>
    <scope>NUCLEOTIDE SEQUENCE</scope>
</reference>
<dbReference type="EMBL" id="UINC01017775">
    <property type="protein sequence ID" value="SVA74076.1"/>
    <property type="molecule type" value="Genomic_DNA"/>
</dbReference>
<organism evidence="1">
    <name type="scientific">marine metagenome</name>
    <dbReference type="NCBI Taxonomy" id="408172"/>
    <lineage>
        <taxon>unclassified sequences</taxon>
        <taxon>metagenomes</taxon>
        <taxon>ecological metagenomes</taxon>
    </lineage>
</organism>
<evidence type="ECO:0000313" key="1">
    <source>
        <dbReference type="EMBL" id="SVA74076.1"/>
    </source>
</evidence>
<dbReference type="AlphaFoldDB" id="A0A381YAD7"/>